<proteinExistence type="predicted"/>
<evidence type="ECO:0000313" key="2">
    <source>
        <dbReference type="Proteomes" id="UP000029558"/>
    </source>
</evidence>
<dbReference type="PANTHER" id="PTHR35566:SF1">
    <property type="entry name" value="TYPE VI SECRETION SYSTEM BASEPLATE COMPONENT TSSK1"/>
    <property type="match status" value="1"/>
</dbReference>
<dbReference type="NCBIfam" id="TIGR03353">
    <property type="entry name" value="VI_chp_4"/>
    <property type="match status" value="1"/>
</dbReference>
<sequence length="435" mass="50457">MDTGKVVWSEGLFLKPHHFQQQDRYFETLLTQHQLSLHKYAWGIKSITISSIDLQQGKLTIQQCSAIFPDGTFINSNQNDISSLTLDNIETNTIIYLAITKSNEVGLEVDLEGTPSKTRYNAIRKKVKNTTDSLNEYEDLIVSKLNIFLTTDNNSDFEYIPILQFSKYKSDNTPTFRTDFSPPLLYSQGNPAIQSLLEDSVQILQQRRHSLATRFADNSSIDRGMVGLLILQSINRYLPLLEHALDHNHIPPIKIFEYLLQLINEVATFTTKPRYYEKITYDHIHLYNSFHKLNQALHQVLNYVIEDNIIEIPINYMDNSVFLGSLEKVTPNHRIILAVSGKINKDIIRNQLPYLIKIASPDEINDLIRLQLPGIPIDTIIRLPYNIPFYENTSYFEINHFHDKWESLIHSRSIAMHISDFIPDMKLYLWAMKEE</sequence>
<name>A0A1L6TE16_PISSA</name>
<dbReference type="PANTHER" id="PTHR35566">
    <property type="entry name" value="BLR3599 PROTEIN"/>
    <property type="match status" value="1"/>
</dbReference>
<dbReference type="Pfam" id="PF05936">
    <property type="entry name" value="T6SS_VasE"/>
    <property type="match status" value="1"/>
</dbReference>
<reference evidence="1 2" key="1">
    <citation type="journal article" date="2014" name="Genome Announc.">
        <title>Comparative Genome Analysis of Two Isolates of the Fish Pathogen Piscirickettsia salmonis from Different Hosts Reveals Major Differences in Virulence-Associated Secretion Systems.</title>
        <authorList>
            <person name="Bohle H."/>
            <person name="Henriquez P."/>
            <person name="Grothusen H."/>
            <person name="Navas E."/>
            <person name="Sandoval A."/>
            <person name="Bustamante F."/>
            <person name="Bustos P."/>
            <person name="Mancilla M."/>
        </authorList>
    </citation>
    <scope>NUCLEOTIDE SEQUENCE [LARGE SCALE GENOMIC DNA]</scope>
    <source>
        <strain evidence="2">B1-32597</strain>
    </source>
</reference>
<gene>
    <name evidence="1" type="ORF">KU39_2444</name>
</gene>
<protein>
    <submittedName>
        <fullName evidence="1">Type VI secretion protein VasE-like protein</fullName>
    </submittedName>
</protein>
<dbReference type="RefSeq" id="WP_027242858.1">
    <property type="nucleotide sequence ID" value="NZ_CP012508.1"/>
</dbReference>
<evidence type="ECO:0000313" key="1">
    <source>
        <dbReference type="EMBL" id="ALB23622.1"/>
    </source>
</evidence>
<dbReference type="EMBL" id="CP012508">
    <property type="protein sequence ID" value="ALB23622.1"/>
    <property type="molecule type" value="Genomic_DNA"/>
</dbReference>
<dbReference type="AlphaFoldDB" id="A0A1L6TE16"/>
<dbReference type="InterPro" id="IPR010263">
    <property type="entry name" value="T6SS_TssK"/>
</dbReference>
<dbReference type="Proteomes" id="UP000029558">
    <property type="component" value="Chromosome"/>
</dbReference>
<accession>A0A1L6TE16</accession>
<dbReference type="OrthoDB" id="9775333at2"/>
<organism evidence="1 2">
    <name type="scientific">Piscirickettsia salmonis</name>
    <dbReference type="NCBI Taxonomy" id="1238"/>
    <lineage>
        <taxon>Bacteria</taxon>
        <taxon>Pseudomonadati</taxon>
        <taxon>Pseudomonadota</taxon>
        <taxon>Gammaproteobacteria</taxon>
        <taxon>Thiotrichales</taxon>
        <taxon>Piscirickettsiaceae</taxon>
        <taxon>Piscirickettsia</taxon>
    </lineage>
</organism>